<dbReference type="OrthoDB" id="5292010at2"/>
<dbReference type="Gene3D" id="1.20.120.1530">
    <property type="match status" value="1"/>
</dbReference>
<reference evidence="8" key="1">
    <citation type="submission" date="2017-10" db="EMBL/GenBank/DDBJ databases">
        <authorList>
            <person name="Kravchenko I.K."/>
            <person name="Grouzdev D.S."/>
        </authorList>
    </citation>
    <scope>NUCLEOTIDE SEQUENCE [LARGE SCALE GENOMIC DNA]</scope>
    <source>
        <strain evidence="8">B2</strain>
    </source>
</reference>
<keyword evidence="8" id="KW-1185">Reference proteome</keyword>
<feature type="transmembrane region" description="Helical" evidence="4">
    <location>
        <begin position="12"/>
        <end position="30"/>
    </location>
</feature>
<evidence type="ECO:0000256" key="3">
    <source>
        <dbReference type="PROSITE-ProRule" id="PRU00284"/>
    </source>
</evidence>
<dbReference type="EMBL" id="PDKW01000042">
    <property type="protein sequence ID" value="PGH55548.1"/>
    <property type="molecule type" value="Genomic_DNA"/>
</dbReference>
<comment type="caution">
    <text evidence="7">The sequence shown here is derived from an EMBL/GenBank/DDBJ whole genome shotgun (WGS) entry which is preliminary data.</text>
</comment>
<evidence type="ECO:0000256" key="1">
    <source>
        <dbReference type="ARBA" id="ARBA00022500"/>
    </source>
</evidence>
<dbReference type="PROSITE" id="PS50885">
    <property type="entry name" value="HAMP"/>
    <property type="match status" value="2"/>
</dbReference>
<dbReference type="Gene3D" id="1.10.287.950">
    <property type="entry name" value="Methyl-accepting chemotaxis protein"/>
    <property type="match status" value="1"/>
</dbReference>
<keyword evidence="3" id="KW-0807">Transducer</keyword>
<dbReference type="RefSeq" id="WP_098738263.1">
    <property type="nucleotide sequence ID" value="NZ_PDKW01000042.1"/>
</dbReference>
<dbReference type="SUPFAM" id="SSF58104">
    <property type="entry name" value="Methyl-accepting chemotaxis protein (MCP) signaling domain"/>
    <property type="match status" value="1"/>
</dbReference>
<accession>A0A2B8BDD0</accession>
<name>A0A2B8BDD0_9PROT</name>
<dbReference type="Pfam" id="PF12729">
    <property type="entry name" value="4HB_MCP_1"/>
    <property type="match status" value="1"/>
</dbReference>
<dbReference type="Proteomes" id="UP000225379">
    <property type="component" value="Unassembled WGS sequence"/>
</dbReference>
<dbReference type="InterPro" id="IPR003660">
    <property type="entry name" value="HAMP_dom"/>
</dbReference>
<dbReference type="SMART" id="SM00283">
    <property type="entry name" value="MA"/>
    <property type="match status" value="1"/>
</dbReference>
<dbReference type="InterPro" id="IPR051310">
    <property type="entry name" value="MCP_chemotaxis"/>
</dbReference>
<dbReference type="GO" id="GO:0005886">
    <property type="term" value="C:plasma membrane"/>
    <property type="evidence" value="ECO:0007669"/>
    <property type="project" value="TreeGrafter"/>
</dbReference>
<keyword evidence="1" id="KW-0145">Chemotaxis</keyword>
<dbReference type="InterPro" id="IPR024478">
    <property type="entry name" value="HlyB_4HB_MCP"/>
</dbReference>
<keyword evidence="4" id="KW-0472">Membrane</keyword>
<evidence type="ECO:0000256" key="4">
    <source>
        <dbReference type="SAM" id="Phobius"/>
    </source>
</evidence>
<dbReference type="GO" id="GO:0004888">
    <property type="term" value="F:transmembrane signaling receptor activity"/>
    <property type="evidence" value="ECO:0007669"/>
    <property type="project" value="TreeGrafter"/>
</dbReference>
<evidence type="ECO:0000259" key="6">
    <source>
        <dbReference type="PROSITE" id="PS50885"/>
    </source>
</evidence>
<dbReference type="GO" id="GO:0006935">
    <property type="term" value="P:chemotaxis"/>
    <property type="evidence" value="ECO:0007669"/>
    <property type="project" value="UniProtKB-KW"/>
</dbReference>
<dbReference type="PANTHER" id="PTHR43531:SF11">
    <property type="entry name" value="METHYL-ACCEPTING CHEMOTAXIS PROTEIN 3"/>
    <property type="match status" value="1"/>
</dbReference>
<keyword evidence="4" id="KW-1133">Transmembrane helix</keyword>
<dbReference type="Pfam" id="PF18947">
    <property type="entry name" value="HAMP_2"/>
    <property type="match status" value="1"/>
</dbReference>
<dbReference type="GO" id="GO:0007165">
    <property type="term" value="P:signal transduction"/>
    <property type="evidence" value="ECO:0007669"/>
    <property type="project" value="UniProtKB-KW"/>
</dbReference>
<dbReference type="SUPFAM" id="SSF158472">
    <property type="entry name" value="HAMP domain-like"/>
    <property type="match status" value="1"/>
</dbReference>
<feature type="domain" description="Methyl-accepting transducer" evidence="5">
    <location>
        <begin position="404"/>
        <end position="633"/>
    </location>
</feature>
<feature type="domain" description="HAMP" evidence="6">
    <location>
        <begin position="353"/>
        <end position="399"/>
    </location>
</feature>
<evidence type="ECO:0000313" key="7">
    <source>
        <dbReference type="EMBL" id="PGH55548.1"/>
    </source>
</evidence>
<dbReference type="AlphaFoldDB" id="A0A2B8BDD0"/>
<dbReference type="SMART" id="SM00304">
    <property type="entry name" value="HAMP"/>
    <property type="match status" value="2"/>
</dbReference>
<keyword evidence="4" id="KW-0812">Transmembrane</keyword>
<dbReference type="InterPro" id="IPR004089">
    <property type="entry name" value="MCPsignal_dom"/>
</dbReference>
<dbReference type="Pfam" id="PF00015">
    <property type="entry name" value="MCPsignal"/>
    <property type="match status" value="1"/>
</dbReference>
<dbReference type="Pfam" id="PF00672">
    <property type="entry name" value="HAMP"/>
    <property type="match status" value="1"/>
</dbReference>
<dbReference type="PANTHER" id="PTHR43531">
    <property type="entry name" value="PROTEIN ICFG"/>
    <property type="match status" value="1"/>
</dbReference>
<protein>
    <submittedName>
        <fullName evidence="7">Methyl-accepting chemotaxis protein</fullName>
    </submittedName>
</protein>
<evidence type="ECO:0000259" key="5">
    <source>
        <dbReference type="PROSITE" id="PS50111"/>
    </source>
</evidence>
<feature type="domain" description="HAMP" evidence="6">
    <location>
        <begin position="210"/>
        <end position="263"/>
    </location>
</feature>
<dbReference type="PROSITE" id="PS50111">
    <property type="entry name" value="CHEMOTAXIS_TRANSDUC_2"/>
    <property type="match status" value="1"/>
</dbReference>
<sequence>MFKNLKIGKKLAVLVVVLNGFTAIIGLLALHGMKMGNDALDTVYNDRVVPLRDLKVIADLYAVNIVDMAHKARNGNVPAETALSAIDAARAGIREKWRGYLATYLVDEEKALVAKAEPLMADADRAADRLRGILAAGRSERLDRFVIDELYPAIEPVSDAMSALIELQLTVAKSVYQENDALYDLTVRRTIGLLIGAVLVGAALGVAIIRSITVPLGQARDVIDRMARGDLTGTVADDGRRDEIGHMLRATAGIAATLKAVAGDLRDLIEAARGGALSVRVEPERHAGEFAVLVRGANELVEVLTTPLFEVASVMARLSSGDIRGRMTGSYDGDLRALKGNVNRSIDALALLLDEISGFAGALAQGDVTRTVDGAHQGDFAAIKNNLNRAVEQLAAVLRAVNGSTEQVATSATETAAAAIDVSRQAANQMMTLTDVSGAIEQTAAAIGEIARNAERGSTLARGTADLAEDGQRTLISLSRAVDGIADRTAGIERISALIAGIADKTYVLALNAGLEAVRAGESGRGFGLIAAKISSLAEDVTAATRDIGTLVREASAGVETGVRAAGEAADAIGRIVEASRDSGSTAQSIAAAIDEQNAMASLLKDRVEQLSMTGQATAGAAEEISATMASLTDMAQRLKAETARIRTA</sequence>
<evidence type="ECO:0000313" key="8">
    <source>
        <dbReference type="Proteomes" id="UP000225379"/>
    </source>
</evidence>
<comment type="similarity">
    <text evidence="2">Belongs to the methyl-accepting chemotaxis (MCP) protein family.</text>
</comment>
<gene>
    <name evidence="7" type="ORF">CRT60_19860</name>
</gene>
<organism evidence="7 8">
    <name type="scientific">Azospirillum palustre</name>
    <dbReference type="NCBI Taxonomy" id="2044885"/>
    <lineage>
        <taxon>Bacteria</taxon>
        <taxon>Pseudomonadati</taxon>
        <taxon>Pseudomonadota</taxon>
        <taxon>Alphaproteobacteria</taxon>
        <taxon>Rhodospirillales</taxon>
        <taxon>Azospirillaceae</taxon>
        <taxon>Azospirillum</taxon>
    </lineage>
</organism>
<proteinExistence type="inferred from homology"/>
<feature type="transmembrane region" description="Helical" evidence="4">
    <location>
        <begin position="191"/>
        <end position="209"/>
    </location>
</feature>
<evidence type="ECO:0000256" key="2">
    <source>
        <dbReference type="ARBA" id="ARBA00029447"/>
    </source>
</evidence>